<evidence type="ECO:0000313" key="5">
    <source>
        <dbReference type="EMBL" id="SHJ91012.1"/>
    </source>
</evidence>
<evidence type="ECO:0000313" key="6">
    <source>
        <dbReference type="Proteomes" id="UP000184543"/>
    </source>
</evidence>
<gene>
    <name evidence="5" type="ORF">SAMN04488513_11235</name>
</gene>
<dbReference type="PANTHER" id="PTHR43309:SF5">
    <property type="entry name" value="5-OXOPROLINASE SUBUNIT C"/>
    <property type="match status" value="1"/>
</dbReference>
<dbReference type="PANTHER" id="PTHR43309">
    <property type="entry name" value="5-OXOPROLINASE SUBUNIT C"/>
    <property type="match status" value="1"/>
</dbReference>
<dbReference type="InterPro" id="IPR029000">
    <property type="entry name" value="Cyclophilin-like_dom_sf"/>
</dbReference>
<keyword evidence="6" id="KW-1185">Reference proteome</keyword>
<protein>
    <submittedName>
        <fullName evidence="5">Biotin-dependent carboxylase uncharacterized domain-containing protein</fullName>
    </submittedName>
</protein>
<dbReference type="GO" id="GO:0016787">
    <property type="term" value="F:hydrolase activity"/>
    <property type="evidence" value="ECO:0007669"/>
    <property type="project" value="UniProtKB-KW"/>
</dbReference>
<dbReference type="GO" id="GO:0005524">
    <property type="term" value="F:ATP binding"/>
    <property type="evidence" value="ECO:0007669"/>
    <property type="project" value="UniProtKB-KW"/>
</dbReference>
<proteinExistence type="predicted"/>
<accession>A0A1M6N5T3</accession>
<dbReference type="SMART" id="SM00797">
    <property type="entry name" value="AHS2"/>
    <property type="match status" value="1"/>
</dbReference>
<dbReference type="Proteomes" id="UP000184543">
    <property type="component" value="Unassembled WGS sequence"/>
</dbReference>
<dbReference type="AlphaFoldDB" id="A0A1M6N5T3"/>
<dbReference type="Gene3D" id="2.40.100.10">
    <property type="entry name" value="Cyclophilin-like"/>
    <property type="match status" value="1"/>
</dbReference>
<evidence type="ECO:0000256" key="1">
    <source>
        <dbReference type="ARBA" id="ARBA00022741"/>
    </source>
</evidence>
<name>A0A1M6N5T3_9FLAO</name>
<dbReference type="InterPro" id="IPR052708">
    <property type="entry name" value="PxpC"/>
</dbReference>
<dbReference type="EMBL" id="FQYU01000012">
    <property type="protein sequence ID" value="SHJ91012.1"/>
    <property type="molecule type" value="Genomic_DNA"/>
</dbReference>
<evidence type="ECO:0000256" key="2">
    <source>
        <dbReference type="ARBA" id="ARBA00022801"/>
    </source>
</evidence>
<sequence>MLKVLKAGLFTTIQDQGRFGLLNKGVPVAGYMDTYSASKVNALLENQPDAAVMEITMTGPSLQFDQDTYICLGGADIPASLNNGQVDRYKVTKIKKGDILTFGKLQRGFRGYLAVKNGFQTPVVLGSRSFFIPVTPKDHLKKGDTVAYTKVSHFDPKVSELKVDSFLGENVLYVTQGPEYELLDDKQLEVLFSKAFTVSNENNRMAYQLEEKLPGHAISMLTSATLPGTVQLTPSGKLIVLMKDGQTTGGYPRILQLSDEAISLMAQKKYGDKVRFKLRKP</sequence>
<evidence type="ECO:0000259" key="4">
    <source>
        <dbReference type="SMART" id="SM00797"/>
    </source>
</evidence>
<dbReference type="Pfam" id="PF02626">
    <property type="entry name" value="CT_A_B"/>
    <property type="match status" value="1"/>
</dbReference>
<evidence type="ECO:0000256" key="3">
    <source>
        <dbReference type="ARBA" id="ARBA00022840"/>
    </source>
</evidence>
<reference evidence="6" key="1">
    <citation type="submission" date="2016-11" db="EMBL/GenBank/DDBJ databases">
        <authorList>
            <person name="Varghese N."/>
            <person name="Submissions S."/>
        </authorList>
    </citation>
    <scope>NUCLEOTIDE SEQUENCE [LARGE SCALE GENOMIC DNA]</scope>
    <source>
        <strain evidence="6">DSM 19858</strain>
    </source>
</reference>
<keyword evidence="2" id="KW-0378">Hydrolase</keyword>
<dbReference type="InterPro" id="IPR003778">
    <property type="entry name" value="CT_A_B"/>
</dbReference>
<dbReference type="RefSeq" id="WP_072995419.1">
    <property type="nucleotide sequence ID" value="NZ_FQYU01000012.1"/>
</dbReference>
<keyword evidence="3" id="KW-0067">ATP-binding</keyword>
<keyword evidence="1" id="KW-0547">Nucleotide-binding</keyword>
<dbReference type="STRING" id="192903.SAMN04488513_11235"/>
<dbReference type="OrthoDB" id="9782422at2"/>
<organism evidence="5 6">
    <name type="scientific">Pseudozobellia thermophila</name>
    <dbReference type="NCBI Taxonomy" id="192903"/>
    <lineage>
        <taxon>Bacteria</taxon>
        <taxon>Pseudomonadati</taxon>
        <taxon>Bacteroidota</taxon>
        <taxon>Flavobacteriia</taxon>
        <taxon>Flavobacteriales</taxon>
        <taxon>Flavobacteriaceae</taxon>
        <taxon>Pseudozobellia</taxon>
    </lineage>
</organism>
<feature type="domain" description="Carboxyltransferase" evidence="4">
    <location>
        <begin position="23"/>
        <end position="280"/>
    </location>
</feature>